<sequence>MSLRLISRSCLLLMLYIAPFAGHAKTTGYDVVTLKNGDIYNGTVAQPRFTLNTEYGVVAIPYARMARLVLGEEGKPDHITTHFGDRFSGELQESELKVLRVLDPTLPVAVADINDIQFAHRTLRPKIHRTPDIVITQSGDNFSARVLTEGLMMNSQAGLKIVNPAEIQLLDVVSLNEGEDYLAQITANDGEIMQGKFGLPSITVETRFGHHLDIPLTQLSRLALRVNHSGKRTRFLSLLRLNPDDLVQDRMRDGSPGPQLIALGGGRFSRGDLQGDGDGDEQPAVTIQVEPFAIGIYEVTFNEYDQFCNDTGHRKPDDQEWGRSSRPVVNVSWEDAKAYVEWLSRRTGQRYRLPTDAEWEYAARAGTGSRYWWGNTAEPYRANCAECGSLWDGEKSAPVGRFPPNPFGLHDTAGNVFEWVEDCWVDNFSELSLDGKVAPQAECGKRVIRGGAWSFPIKEVRSANRWRDFPSRSSDDTGFRVVRELD</sequence>
<dbReference type="EMBL" id="VMRY01000003">
    <property type="protein sequence ID" value="TVT59782.1"/>
    <property type="molecule type" value="Genomic_DNA"/>
</dbReference>
<feature type="domain" description="Sulfatase-modifying factor enzyme-like" evidence="2">
    <location>
        <begin position="258"/>
        <end position="483"/>
    </location>
</feature>
<dbReference type="InterPro" id="IPR051043">
    <property type="entry name" value="Sulfatase_Mod_Factor_Kinase"/>
</dbReference>
<dbReference type="SUPFAM" id="SSF56436">
    <property type="entry name" value="C-type lectin-like"/>
    <property type="match status" value="1"/>
</dbReference>
<reference evidence="3 4" key="1">
    <citation type="submission" date="2019-07" db="EMBL/GenBank/DDBJ databases">
        <title>The pathways for chlorine oxyanion respiration interact through the shared metabolite chlorate.</title>
        <authorList>
            <person name="Barnum T.P."/>
            <person name="Cheng Y."/>
            <person name="Hill K.A."/>
            <person name="Lucas L.N."/>
            <person name="Carlson H.K."/>
            <person name="Coates J.D."/>
        </authorList>
    </citation>
    <scope>NUCLEOTIDE SEQUENCE [LARGE SCALE GENOMIC DNA]</scope>
    <source>
        <strain evidence="3">BK-3</strain>
    </source>
</reference>
<dbReference type="InterPro" id="IPR005532">
    <property type="entry name" value="SUMF_dom"/>
</dbReference>
<proteinExistence type="predicted"/>
<dbReference type="Proteomes" id="UP000317355">
    <property type="component" value="Unassembled WGS sequence"/>
</dbReference>
<dbReference type="Pfam" id="PF03781">
    <property type="entry name" value="FGE-sulfatase"/>
    <property type="match status" value="1"/>
</dbReference>
<evidence type="ECO:0000313" key="4">
    <source>
        <dbReference type="Proteomes" id="UP000317355"/>
    </source>
</evidence>
<accession>A0A558DFL9</accession>
<comment type="caution">
    <text evidence="3">The sequence shown here is derived from an EMBL/GenBank/DDBJ whole genome shotgun (WGS) entry which is preliminary data.</text>
</comment>
<dbReference type="InterPro" id="IPR016187">
    <property type="entry name" value="CTDL_fold"/>
</dbReference>
<evidence type="ECO:0000256" key="1">
    <source>
        <dbReference type="SAM" id="SignalP"/>
    </source>
</evidence>
<feature type="chain" id="PRO_5021721536" evidence="1">
    <location>
        <begin position="25"/>
        <end position="486"/>
    </location>
</feature>
<dbReference type="PANTHER" id="PTHR23150">
    <property type="entry name" value="SULFATASE MODIFYING FACTOR 1, 2"/>
    <property type="match status" value="1"/>
</dbReference>
<dbReference type="InterPro" id="IPR042095">
    <property type="entry name" value="SUMF_sf"/>
</dbReference>
<dbReference type="AlphaFoldDB" id="A0A558DFL9"/>
<gene>
    <name evidence="3" type="ORF">FHK82_02035</name>
</gene>
<evidence type="ECO:0000259" key="2">
    <source>
        <dbReference type="Pfam" id="PF03781"/>
    </source>
</evidence>
<keyword evidence="1" id="KW-0732">Signal</keyword>
<protein>
    <submittedName>
        <fullName evidence="3">Formylglycine-generating enzyme family protein</fullName>
    </submittedName>
</protein>
<feature type="signal peptide" evidence="1">
    <location>
        <begin position="1"/>
        <end position="24"/>
    </location>
</feature>
<dbReference type="Gene3D" id="3.90.1580.10">
    <property type="entry name" value="paralog of FGE (formylglycine-generating enzyme)"/>
    <property type="match status" value="1"/>
</dbReference>
<dbReference type="GO" id="GO:0120147">
    <property type="term" value="F:formylglycine-generating oxidase activity"/>
    <property type="evidence" value="ECO:0007669"/>
    <property type="project" value="TreeGrafter"/>
</dbReference>
<evidence type="ECO:0000313" key="3">
    <source>
        <dbReference type="EMBL" id="TVT59782.1"/>
    </source>
</evidence>
<name>A0A558DFL9_9GAMM</name>
<dbReference type="PANTHER" id="PTHR23150:SF35">
    <property type="entry name" value="BLL6746 PROTEIN"/>
    <property type="match status" value="1"/>
</dbReference>
<organism evidence="3 4">
    <name type="scientific">Sedimenticola thiotaurini</name>
    <dbReference type="NCBI Taxonomy" id="1543721"/>
    <lineage>
        <taxon>Bacteria</taxon>
        <taxon>Pseudomonadati</taxon>
        <taxon>Pseudomonadota</taxon>
        <taxon>Gammaproteobacteria</taxon>
        <taxon>Chromatiales</taxon>
        <taxon>Sedimenticolaceae</taxon>
        <taxon>Sedimenticola</taxon>
    </lineage>
</organism>